<name>A0A7I7QD11_9MYCO</name>
<evidence type="ECO:0000256" key="1">
    <source>
        <dbReference type="SAM" id="MobiDB-lite"/>
    </source>
</evidence>
<sequence length="109" mass="11427">MSGTYKVAWKSYTHTWTVTSCGEGCVNVAWDTGANSRATLSDGTWTIDDPASPGAVQFSDGSSGVATPHYSWDAVTLRGDMWNTVPAGTCGLSSSGDTKPDPFISTKLS</sequence>
<accession>A0A7I7QD11</accession>
<dbReference type="AlphaFoldDB" id="A0A7I7QD11"/>
<dbReference type="KEGG" id="msto:MSTO_44080"/>
<gene>
    <name evidence="2" type="ORF">MSTO_44080</name>
</gene>
<keyword evidence="3" id="KW-1185">Reference proteome</keyword>
<feature type="region of interest" description="Disordered" evidence="1">
    <location>
        <begin position="89"/>
        <end position="109"/>
    </location>
</feature>
<proteinExistence type="predicted"/>
<reference evidence="2 3" key="1">
    <citation type="journal article" date="2019" name="Emerg. Microbes Infect.">
        <title>Comprehensive subspecies identification of 175 nontuberculous mycobacteria species based on 7547 genomic profiles.</title>
        <authorList>
            <person name="Matsumoto Y."/>
            <person name="Kinjo T."/>
            <person name="Motooka D."/>
            <person name="Nabeya D."/>
            <person name="Jung N."/>
            <person name="Uechi K."/>
            <person name="Horii T."/>
            <person name="Iida T."/>
            <person name="Fujita J."/>
            <person name="Nakamura S."/>
        </authorList>
    </citation>
    <scope>NUCLEOTIDE SEQUENCE [LARGE SCALE GENOMIC DNA]</scope>
    <source>
        <strain evidence="2 3">JCM 17783</strain>
    </source>
</reference>
<dbReference type="PROSITE" id="PS51257">
    <property type="entry name" value="PROKAR_LIPOPROTEIN"/>
    <property type="match status" value="1"/>
</dbReference>
<evidence type="ECO:0000313" key="2">
    <source>
        <dbReference type="EMBL" id="BBY24203.1"/>
    </source>
</evidence>
<evidence type="ECO:0000313" key="3">
    <source>
        <dbReference type="Proteomes" id="UP000467130"/>
    </source>
</evidence>
<dbReference type="Proteomes" id="UP000467130">
    <property type="component" value="Chromosome"/>
</dbReference>
<dbReference type="EMBL" id="AP022587">
    <property type="protein sequence ID" value="BBY24203.1"/>
    <property type="molecule type" value="Genomic_DNA"/>
</dbReference>
<protein>
    <submittedName>
        <fullName evidence="2">Uncharacterized protein</fullName>
    </submittedName>
</protein>
<organism evidence="2 3">
    <name type="scientific">Mycobacterium stomatepiae</name>
    <dbReference type="NCBI Taxonomy" id="470076"/>
    <lineage>
        <taxon>Bacteria</taxon>
        <taxon>Bacillati</taxon>
        <taxon>Actinomycetota</taxon>
        <taxon>Actinomycetes</taxon>
        <taxon>Mycobacteriales</taxon>
        <taxon>Mycobacteriaceae</taxon>
        <taxon>Mycobacterium</taxon>
        <taxon>Mycobacterium simiae complex</taxon>
    </lineage>
</organism>